<gene>
    <name evidence="2" type="ORF">MEDL_36406</name>
</gene>
<dbReference type="EMBL" id="CAJPWZ010001775">
    <property type="protein sequence ID" value="CAG2223077.1"/>
    <property type="molecule type" value="Genomic_DNA"/>
</dbReference>
<reference evidence="2" key="1">
    <citation type="submission" date="2021-03" db="EMBL/GenBank/DDBJ databases">
        <authorList>
            <person name="Bekaert M."/>
        </authorList>
    </citation>
    <scope>NUCLEOTIDE SEQUENCE</scope>
</reference>
<organism evidence="2 3">
    <name type="scientific">Mytilus edulis</name>
    <name type="common">Blue mussel</name>
    <dbReference type="NCBI Taxonomy" id="6550"/>
    <lineage>
        <taxon>Eukaryota</taxon>
        <taxon>Metazoa</taxon>
        <taxon>Spiralia</taxon>
        <taxon>Lophotrochozoa</taxon>
        <taxon>Mollusca</taxon>
        <taxon>Bivalvia</taxon>
        <taxon>Autobranchia</taxon>
        <taxon>Pteriomorphia</taxon>
        <taxon>Mytilida</taxon>
        <taxon>Mytiloidea</taxon>
        <taxon>Mytilidae</taxon>
        <taxon>Mytilinae</taxon>
        <taxon>Mytilus</taxon>
    </lineage>
</organism>
<proteinExistence type="predicted"/>
<feature type="domain" description="SAM" evidence="1">
    <location>
        <begin position="361"/>
        <end position="409"/>
    </location>
</feature>
<name>A0A8S3SWL4_MYTED</name>
<accession>A0A8S3SWL4</accession>
<dbReference type="Gene3D" id="1.10.150.50">
    <property type="entry name" value="Transcription Factor, Ets-1"/>
    <property type="match status" value="1"/>
</dbReference>
<dbReference type="AlphaFoldDB" id="A0A8S3SWL4"/>
<evidence type="ECO:0000313" key="3">
    <source>
        <dbReference type="Proteomes" id="UP000683360"/>
    </source>
</evidence>
<protein>
    <recommendedName>
        <fullName evidence="1">SAM domain-containing protein</fullName>
    </recommendedName>
</protein>
<dbReference type="CDD" id="cd09487">
    <property type="entry name" value="SAM_superfamily"/>
    <property type="match status" value="1"/>
</dbReference>
<dbReference type="Pfam" id="PF07647">
    <property type="entry name" value="SAM_2"/>
    <property type="match status" value="1"/>
</dbReference>
<dbReference type="PANTHER" id="PTHR14454">
    <property type="entry name" value="GRB2-ASSOCIATED AND REGULATOR OF MAPK PROTEIN FAMILY MEMBER"/>
    <property type="match status" value="1"/>
</dbReference>
<evidence type="ECO:0000259" key="1">
    <source>
        <dbReference type="Pfam" id="PF07647"/>
    </source>
</evidence>
<dbReference type="SUPFAM" id="SSF47769">
    <property type="entry name" value="SAM/Pointed domain"/>
    <property type="match status" value="1"/>
</dbReference>
<dbReference type="Proteomes" id="UP000683360">
    <property type="component" value="Unassembled WGS sequence"/>
</dbReference>
<dbReference type="InterPro" id="IPR052281">
    <property type="entry name" value="GAREM"/>
</dbReference>
<dbReference type="InterPro" id="IPR013761">
    <property type="entry name" value="SAM/pointed_sf"/>
</dbReference>
<dbReference type="InterPro" id="IPR001660">
    <property type="entry name" value="SAM"/>
</dbReference>
<comment type="caution">
    <text evidence="2">The sequence shown here is derived from an EMBL/GenBank/DDBJ whole genome shotgun (WGS) entry which is preliminary data.</text>
</comment>
<dbReference type="OrthoDB" id="6162354at2759"/>
<keyword evidence="3" id="KW-1185">Reference proteome</keyword>
<evidence type="ECO:0000313" key="2">
    <source>
        <dbReference type="EMBL" id="CAG2223077.1"/>
    </source>
</evidence>
<dbReference type="PANTHER" id="PTHR14454:SF11">
    <property type="entry name" value="SERRANO, ISOFORM F"/>
    <property type="match status" value="1"/>
</dbReference>
<sequence length="423" mass="48670">MNMYESDNFGYSIPDFIERYQMRLPMMAVVIKGFFGETKDDTVSTGQLLRIHCVQTIPRVKAKIVDDQEGRYRNIKTISLPVSSKQPIYVRTKKGKTKSLIEISKKGEFPCKITLKDTYYLNQRDNTSLRIDPSVSLLLEGHSDLRYLQGNPVTGVELLNYPVILPEYIRELELAAVIGIKGFDYKQWQQLQIYMSDVVKRYVRFEQEPVLGGLIALSEFDTSTYTNHTNEYLQCIPSEEDKQQGSSLRSYNSLKQHATSENVYDVIPDNRHADLSTLSREWKQRLNITVKNEPVQIQYSGHRALVATMPNESVLNQNAPKVSSRQVLAQNIAPHLPRRNKERSNTGESFETRLPDIDTMTIADIGRLLHRLHLDSYIQMFADSLVDGVILKEFNEDILKDFGFSRLEIIRLMKFIQCGHVPK</sequence>